<sequence length="111" mass="12767">MRIAVAVSDDEKFTEHFGRAQKFLIYEFDGEETEFLDRRESKKIPGEKHQWGKSLKVVDDCDVVICLQIGMTAKPGLKSAGKKIVEDEGPVEDVLIRFIKHEKFLKKPLNF</sequence>
<dbReference type="Pfam" id="PF02579">
    <property type="entry name" value="Nitro_FeMo-Co"/>
    <property type="match status" value="1"/>
</dbReference>
<dbReference type="Proteomes" id="UP000825933">
    <property type="component" value="Unassembled WGS sequence"/>
</dbReference>
<keyword evidence="3" id="KW-1185">Reference proteome</keyword>
<dbReference type="SUPFAM" id="SSF53146">
    <property type="entry name" value="Nitrogenase accessory factor-like"/>
    <property type="match status" value="1"/>
</dbReference>
<dbReference type="AlphaFoldDB" id="A0A8T5UP09"/>
<organism evidence="2 3">
    <name type="scientific">Methanobacterium spitsbergense</name>
    <dbReference type="NCBI Taxonomy" id="2874285"/>
    <lineage>
        <taxon>Archaea</taxon>
        <taxon>Methanobacteriati</taxon>
        <taxon>Methanobacteriota</taxon>
        <taxon>Methanomada group</taxon>
        <taxon>Methanobacteria</taxon>
        <taxon>Methanobacteriales</taxon>
        <taxon>Methanobacteriaceae</taxon>
        <taxon>Methanobacterium</taxon>
    </lineage>
</organism>
<dbReference type="Gene3D" id="3.30.420.130">
    <property type="entry name" value="Dinitrogenase iron-molybdenum cofactor biosynthesis domain"/>
    <property type="match status" value="1"/>
</dbReference>
<evidence type="ECO:0000259" key="1">
    <source>
        <dbReference type="Pfam" id="PF02579"/>
    </source>
</evidence>
<dbReference type="PANTHER" id="PTHR33937">
    <property type="entry name" value="IRON-MOLYBDENUM PROTEIN-RELATED-RELATED"/>
    <property type="match status" value="1"/>
</dbReference>
<dbReference type="InterPro" id="IPR036105">
    <property type="entry name" value="DiNase_FeMo-co_biosyn_sf"/>
</dbReference>
<name>A0A8T5UP09_9EURY</name>
<dbReference type="RefSeq" id="WP_223791150.1">
    <property type="nucleotide sequence ID" value="NZ_JAIOUQ010000007.1"/>
</dbReference>
<comment type="caution">
    <text evidence="2">The sequence shown here is derived from an EMBL/GenBank/DDBJ whole genome shotgun (WGS) entry which is preliminary data.</text>
</comment>
<evidence type="ECO:0000313" key="2">
    <source>
        <dbReference type="EMBL" id="MBZ2165528.1"/>
    </source>
</evidence>
<proteinExistence type="predicted"/>
<dbReference type="EMBL" id="JAIOUQ010000007">
    <property type="protein sequence ID" value="MBZ2165528.1"/>
    <property type="molecule type" value="Genomic_DNA"/>
</dbReference>
<feature type="domain" description="Dinitrogenase iron-molybdenum cofactor biosynthesis" evidence="1">
    <location>
        <begin position="9"/>
        <end position="100"/>
    </location>
</feature>
<protein>
    <submittedName>
        <fullName evidence="2">Dinitrogenase iron-molybdenum cofactor biosynthesis protein</fullName>
    </submittedName>
</protein>
<dbReference type="InterPro" id="IPR003731">
    <property type="entry name" value="Di-Nase_FeMo-co_biosynth"/>
</dbReference>
<gene>
    <name evidence="2" type="ORF">K8N75_05680</name>
</gene>
<dbReference type="PANTHER" id="PTHR33937:SF2">
    <property type="entry name" value="DINITROGENASE IRON-MOLYBDENUM COFACTOR BIOSYNTHESIS DOMAIN-CONTAINING PROTEIN"/>
    <property type="match status" value="1"/>
</dbReference>
<accession>A0A8T5UP09</accession>
<dbReference type="InterPro" id="IPR051840">
    <property type="entry name" value="NifX/NifY_domain"/>
</dbReference>
<reference evidence="3" key="1">
    <citation type="journal article" date="2022" name="Microbiol. Resour. Announc.">
        <title>Draft Genome Sequence of a Methanogenic Archaeon from West Spitsbergen Permafrost.</title>
        <authorList>
            <person name="Trubitsyn V."/>
            <person name="Rivkina E."/>
            <person name="Shcherbakova V."/>
        </authorList>
    </citation>
    <scope>NUCLEOTIDE SEQUENCE [LARGE SCALE GENOMIC DNA]</scope>
    <source>
        <strain evidence="3">VT</strain>
    </source>
</reference>
<evidence type="ECO:0000313" key="3">
    <source>
        <dbReference type="Proteomes" id="UP000825933"/>
    </source>
</evidence>
<dbReference type="CDD" id="cd00562">
    <property type="entry name" value="NifX_NifB"/>
    <property type="match status" value="1"/>
</dbReference>